<reference evidence="1" key="1">
    <citation type="journal article" date="2020" name="G3 (Bethesda)">
        <title>High-Quality Assemblies for Three Invasive Social Wasps from the &lt;i&gt;Vespula&lt;/i&gt; Genus.</title>
        <authorList>
            <person name="Harrop T.W.R."/>
            <person name="Guhlin J."/>
            <person name="McLaughlin G.M."/>
            <person name="Permina E."/>
            <person name="Stockwell P."/>
            <person name="Gilligan J."/>
            <person name="Le Lec M.F."/>
            <person name="Gruber M.A.M."/>
            <person name="Quinn O."/>
            <person name="Lovegrove M."/>
            <person name="Duncan E.J."/>
            <person name="Remnant E.J."/>
            <person name="Van Eeckhoven J."/>
            <person name="Graham B."/>
            <person name="Knapp R.A."/>
            <person name="Langford K.W."/>
            <person name="Kronenberg Z."/>
            <person name="Press M.O."/>
            <person name="Eacker S.M."/>
            <person name="Wilson-Rankin E.E."/>
            <person name="Purcell J."/>
            <person name="Lester P.J."/>
            <person name="Dearden P.K."/>
        </authorList>
    </citation>
    <scope>NUCLEOTIDE SEQUENCE</scope>
    <source>
        <strain evidence="1">Marl-1</strain>
    </source>
</reference>
<dbReference type="EMBL" id="JACSEA010000005">
    <property type="protein sequence ID" value="KAF7400607.1"/>
    <property type="molecule type" value="Genomic_DNA"/>
</dbReference>
<protein>
    <submittedName>
        <fullName evidence="1">Uncharacterized protein</fullName>
    </submittedName>
</protein>
<accession>A0A834N8Y6</accession>
<dbReference type="Proteomes" id="UP000614350">
    <property type="component" value="Unassembled WGS sequence"/>
</dbReference>
<organism evidence="1 2">
    <name type="scientific">Vespula vulgaris</name>
    <name type="common">Yellow jacket</name>
    <name type="synonym">Wasp</name>
    <dbReference type="NCBI Taxonomy" id="7454"/>
    <lineage>
        <taxon>Eukaryota</taxon>
        <taxon>Metazoa</taxon>
        <taxon>Ecdysozoa</taxon>
        <taxon>Arthropoda</taxon>
        <taxon>Hexapoda</taxon>
        <taxon>Insecta</taxon>
        <taxon>Pterygota</taxon>
        <taxon>Neoptera</taxon>
        <taxon>Endopterygota</taxon>
        <taxon>Hymenoptera</taxon>
        <taxon>Apocrita</taxon>
        <taxon>Aculeata</taxon>
        <taxon>Vespoidea</taxon>
        <taxon>Vespidae</taxon>
        <taxon>Vespinae</taxon>
        <taxon>Vespula</taxon>
    </lineage>
</organism>
<proteinExistence type="predicted"/>
<name>A0A834N8Y6_VESVU</name>
<evidence type="ECO:0000313" key="2">
    <source>
        <dbReference type="Proteomes" id="UP000614350"/>
    </source>
</evidence>
<evidence type="ECO:0000313" key="1">
    <source>
        <dbReference type="EMBL" id="KAF7400607.1"/>
    </source>
</evidence>
<sequence length="767" mass="89186">MTISHKGDVVDMSNLMLFVEENLLYATDKCYGQDYFTPKVENDKNCTECLMNIPLISPESTLREKTIEVLSDSSLSTESLNLLMNADNNPFKNVHNGECNDEIIQSNIKKRSTNPFLEDADKHKNLTNVLSPQMFMQIWKTNQRFQMQIITMFNILLAKIDSTSVEVNIHSSENEMKQNYEERLLYASEFLKNIILKEDISSLLISKPANCFNNVTIDTNSNKSNGICVPLFANNTNYVATGHSEINDNDINNVQLGLLEQIKEMNDITSNSKAQVPCIQSFFMEQNISAIRDSSTERSAMTELKTNTSPFPCQNDFKNNKKDQFNVLGSVLTNEIIYNESNETNPFKVLLKLKDYKDSNVTQVENENLDVEKYYSLDCTNFDKNHIEIKNTYDHRSMIQYNDYTPFTSKCVYDTFYPEFISTNNNNNPFPSFKNGEDMTFQSGDRFVDNPKTIRRNFHFKQEFETSNGNSGTWIRDAENTVSSQVNIQNENYTNQSLIDSLTIINTDQQFQTTVDNTNHYQEPIKNFDSEFTRFPYREYIYDDTRNFNCTTENNLGFQSYNGKSQTNTYSNDISCKEKQVENEHNIMHTNVVSEITDEKINMPCYEYLISTTKGLAKIFFRIAEITNKKLCIFHFENEGWLLTNDFVAAFTTYTTVSEYCKQLQICHLNINFKEINRLESPTAFFQLDKMPLNVSRDKANRINNIHLMPLKSIIRVLIKLKIVTIEEVNRINITRGFRENLILQKVWILIRFYGQLKRFVQKRIDK</sequence>
<comment type="caution">
    <text evidence="1">The sequence shown here is derived from an EMBL/GenBank/DDBJ whole genome shotgun (WGS) entry which is preliminary data.</text>
</comment>
<keyword evidence="2" id="KW-1185">Reference proteome</keyword>
<gene>
    <name evidence="1" type="ORF">HZH66_005791</name>
</gene>
<dbReference type="AlphaFoldDB" id="A0A834N8Y6"/>